<sequence>MLLSLQRALLCGWMAVALDAALVAAVVLPQHGSMDLFPRSPLLGGWLKKATGSGSASASSSAGKTFYNPAHDAAHVSRWYTDVGMLKWEQDRDKGFTRVNGHPSKPPDTSFWTRQKAKSDMKSLHMYKKHPSESSAYAFNKHTGKWTTTSGWQDGVPDLFSKSVMMDHQPPSASSDFR</sequence>
<evidence type="ECO:0000313" key="3">
    <source>
        <dbReference type="Proteomes" id="UP000245783"/>
    </source>
</evidence>
<protein>
    <submittedName>
        <fullName evidence="2">Uncharacterized protein</fullName>
    </submittedName>
</protein>
<dbReference type="GeneID" id="37037489"/>
<evidence type="ECO:0000313" key="2">
    <source>
        <dbReference type="EMBL" id="PWN43496.1"/>
    </source>
</evidence>
<name>A0A316W0X2_9BASI</name>
<dbReference type="AlphaFoldDB" id="A0A316W0X2"/>
<feature type="chain" id="PRO_5016377213" evidence="1">
    <location>
        <begin position="26"/>
        <end position="178"/>
    </location>
</feature>
<dbReference type="InParanoid" id="A0A316W0X2"/>
<reference evidence="2 3" key="1">
    <citation type="journal article" date="2018" name="Mol. Biol. Evol.">
        <title>Broad Genomic Sampling Reveals a Smut Pathogenic Ancestry of the Fungal Clade Ustilaginomycotina.</title>
        <authorList>
            <person name="Kijpornyongpan T."/>
            <person name="Mondo S.J."/>
            <person name="Barry K."/>
            <person name="Sandor L."/>
            <person name="Lee J."/>
            <person name="Lipzen A."/>
            <person name="Pangilinan J."/>
            <person name="LaButti K."/>
            <person name="Hainaut M."/>
            <person name="Henrissat B."/>
            <person name="Grigoriev I.V."/>
            <person name="Spatafora J.W."/>
            <person name="Aime M.C."/>
        </authorList>
    </citation>
    <scope>NUCLEOTIDE SEQUENCE [LARGE SCALE GENOMIC DNA]</scope>
    <source>
        <strain evidence="2 3">MCA 4658</strain>
    </source>
</reference>
<dbReference type="EMBL" id="KZ819369">
    <property type="protein sequence ID" value="PWN43496.1"/>
    <property type="molecule type" value="Genomic_DNA"/>
</dbReference>
<evidence type="ECO:0000256" key="1">
    <source>
        <dbReference type="SAM" id="SignalP"/>
    </source>
</evidence>
<proteinExistence type="predicted"/>
<accession>A0A316W0X2</accession>
<gene>
    <name evidence="2" type="ORF">IE81DRAFT_340698</name>
</gene>
<keyword evidence="3" id="KW-1185">Reference proteome</keyword>
<dbReference type="Proteomes" id="UP000245783">
    <property type="component" value="Unassembled WGS sequence"/>
</dbReference>
<dbReference type="RefSeq" id="XP_025370656.1">
    <property type="nucleotide sequence ID" value="XM_025515619.1"/>
</dbReference>
<keyword evidence="1" id="KW-0732">Signal</keyword>
<organism evidence="2 3">
    <name type="scientific">Ceraceosorus guamensis</name>
    <dbReference type="NCBI Taxonomy" id="1522189"/>
    <lineage>
        <taxon>Eukaryota</taxon>
        <taxon>Fungi</taxon>
        <taxon>Dikarya</taxon>
        <taxon>Basidiomycota</taxon>
        <taxon>Ustilaginomycotina</taxon>
        <taxon>Exobasidiomycetes</taxon>
        <taxon>Ceraceosorales</taxon>
        <taxon>Ceraceosoraceae</taxon>
        <taxon>Ceraceosorus</taxon>
    </lineage>
</organism>
<feature type="signal peptide" evidence="1">
    <location>
        <begin position="1"/>
        <end position="25"/>
    </location>
</feature>